<evidence type="ECO:0000313" key="4">
    <source>
        <dbReference type="Proteomes" id="UP000708208"/>
    </source>
</evidence>
<keyword evidence="1" id="KW-0175">Coiled coil</keyword>
<dbReference type="OrthoDB" id="10683973at2759"/>
<dbReference type="AlphaFoldDB" id="A0A8J2KMR2"/>
<accession>A0A8J2KMR2</accession>
<feature type="transmembrane region" description="Helical" evidence="2">
    <location>
        <begin position="508"/>
        <end position="531"/>
    </location>
</feature>
<feature type="transmembrane region" description="Helical" evidence="2">
    <location>
        <begin position="47"/>
        <end position="69"/>
    </location>
</feature>
<proteinExistence type="predicted"/>
<feature type="coiled-coil region" evidence="1">
    <location>
        <begin position="169"/>
        <end position="217"/>
    </location>
</feature>
<reference evidence="3" key="1">
    <citation type="submission" date="2021-06" db="EMBL/GenBank/DDBJ databases">
        <authorList>
            <person name="Hodson N. C."/>
            <person name="Mongue J. A."/>
            <person name="Jaron S. K."/>
        </authorList>
    </citation>
    <scope>NUCLEOTIDE SEQUENCE</scope>
</reference>
<comment type="caution">
    <text evidence="3">The sequence shown here is derived from an EMBL/GenBank/DDBJ whole genome shotgun (WGS) entry which is preliminary data.</text>
</comment>
<evidence type="ECO:0000256" key="1">
    <source>
        <dbReference type="SAM" id="Coils"/>
    </source>
</evidence>
<keyword evidence="2" id="KW-0812">Transmembrane</keyword>
<keyword evidence="2" id="KW-0472">Membrane</keyword>
<name>A0A8J2KMR2_9HEXA</name>
<keyword evidence="4" id="KW-1185">Reference proteome</keyword>
<feature type="transmembrane region" description="Helical" evidence="2">
    <location>
        <begin position="142"/>
        <end position="167"/>
    </location>
</feature>
<dbReference type="EMBL" id="CAJVCH010405626">
    <property type="protein sequence ID" value="CAG7817860.1"/>
    <property type="molecule type" value="Genomic_DNA"/>
</dbReference>
<gene>
    <name evidence="3" type="ORF">AFUS01_LOCUS28399</name>
</gene>
<sequence>MWIKRPPEKETVKQRALTCLVKIPPERETTKRKAPPIIAPDPKRPSLLWTLAIMWFLITLSGATSPILWRNSNQIVITGFTTYTMKLQLVSPCSLLPAEGIEVQIYRKMIKECEDKYEHLFKKQLEKICPKDKITFGRQKRFVFTAGFIVIVAVVSAGVGLAGYAIARTYALETKQEELKQALDQLEQDVYTSNKRLKLLQMEVRKITSQLDQLVMEVDIFKLKTMELHYVISYLMGNLLEGKRVIRDTGKSWSKKELTSDLFEFLNITLPCTEDCPVEFGIFHKCTMGSERTDVTLEFSVPIVNRSLLQVKADPFELRLVKGNETCRLVYKGPALATVSTTEDCVYNTFNREQTGKMTLGMSMNCNHNLSFGEMKLFQVEQCKIAKPGDGKEFIQVKIFENKYFIYCSGSQYTVGKKNINFPKEVFTLSLSATFTLNEIEYKGSILKIICKEKQDPLLTEQVNWQLNPNMKWNNLTAEFDQEWTRNEKETQTEVNNLRVFEFHDEQWTFTEICLIVSIILLVIAMLLCAMKSNSRKPGSRSRPEKQKSRLSRCRKKFHYKKLWRTTFLLI</sequence>
<evidence type="ECO:0000256" key="2">
    <source>
        <dbReference type="SAM" id="Phobius"/>
    </source>
</evidence>
<protein>
    <submittedName>
        <fullName evidence="3">Uncharacterized protein</fullName>
    </submittedName>
</protein>
<dbReference type="Proteomes" id="UP000708208">
    <property type="component" value="Unassembled WGS sequence"/>
</dbReference>
<organism evidence="3 4">
    <name type="scientific">Allacma fusca</name>
    <dbReference type="NCBI Taxonomy" id="39272"/>
    <lineage>
        <taxon>Eukaryota</taxon>
        <taxon>Metazoa</taxon>
        <taxon>Ecdysozoa</taxon>
        <taxon>Arthropoda</taxon>
        <taxon>Hexapoda</taxon>
        <taxon>Collembola</taxon>
        <taxon>Symphypleona</taxon>
        <taxon>Sminthuridae</taxon>
        <taxon>Allacma</taxon>
    </lineage>
</organism>
<keyword evidence="2" id="KW-1133">Transmembrane helix</keyword>
<evidence type="ECO:0000313" key="3">
    <source>
        <dbReference type="EMBL" id="CAG7817860.1"/>
    </source>
</evidence>